<name>A0A1C7I9H3_9FIRM</name>
<keyword evidence="2" id="KW-0378">Hydrolase</keyword>
<evidence type="ECO:0000256" key="1">
    <source>
        <dbReference type="ARBA" id="ARBA00008324"/>
    </source>
</evidence>
<comment type="similarity">
    <text evidence="1">Belongs to the thioesterase PaaI family.</text>
</comment>
<dbReference type="OrthoDB" id="328435at2"/>
<feature type="domain" description="Thioesterase" evidence="3">
    <location>
        <begin position="54"/>
        <end position="124"/>
    </location>
</feature>
<protein>
    <recommendedName>
        <fullName evidence="3">Thioesterase domain-containing protein</fullName>
    </recommendedName>
</protein>
<organism evidence="4 5">
    <name type="scientific">Blautia pseudococcoides</name>
    <dbReference type="NCBI Taxonomy" id="1796616"/>
    <lineage>
        <taxon>Bacteria</taxon>
        <taxon>Bacillati</taxon>
        <taxon>Bacillota</taxon>
        <taxon>Clostridia</taxon>
        <taxon>Lachnospirales</taxon>
        <taxon>Lachnospiraceae</taxon>
        <taxon>Blautia</taxon>
    </lineage>
</organism>
<dbReference type="STRING" id="1796616.A4V09_11330"/>
<dbReference type="SUPFAM" id="SSF54637">
    <property type="entry name" value="Thioesterase/thiol ester dehydrase-isomerase"/>
    <property type="match status" value="1"/>
</dbReference>
<dbReference type="EMBL" id="CP015405">
    <property type="protein sequence ID" value="ANU76307.1"/>
    <property type="molecule type" value="Genomic_DNA"/>
</dbReference>
<dbReference type="RefSeq" id="WP_065542478.1">
    <property type="nucleotide sequence ID" value="NZ_CP015405.2"/>
</dbReference>
<dbReference type="InterPro" id="IPR039298">
    <property type="entry name" value="ACOT13"/>
</dbReference>
<proteinExistence type="inferred from homology"/>
<reference evidence="4" key="1">
    <citation type="submission" date="2017-04" db="EMBL/GenBank/DDBJ databases">
        <title>Complete Genome Sequences of Twelve Strains of a Stable Defined Moderately Diverse Mouse Microbiota 2 (sDMDMm2).</title>
        <authorList>
            <person name="Uchimura Y."/>
            <person name="Wyss M."/>
            <person name="Brugiroux S."/>
            <person name="Limenitakis J.P."/>
            <person name="Stecher B."/>
            <person name="McCoy K.D."/>
            <person name="Macpherson A.J."/>
        </authorList>
    </citation>
    <scope>NUCLEOTIDE SEQUENCE</scope>
    <source>
        <strain evidence="4">YL58</strain>
    </source>
</reference>
<dbReference type="GO" id="GO:0047617">
    <property type="term" value="F:fatty acyl-CoA hydrolase activity"/>
    <property type="evidence" value="ECO:0007669"/>
    <property type="project" value="InterPro"/>
</dbReference>
<dbReference type="CDD" id="cd03443">
    <property type="entry name" value="PaaI_thioesterase"/>
    <property type="match status" value="1"/>
</dbReference>
<dbReference type="InterPro" id="IPR006683">
    <property type="entry name" value="Thioestr_dom"/>
</dbReference>
<dbReference type="InterPro" id="IPR003736">
    <property type="entry name" value="PAAI_dom"/>
</dbReference>
<dbReference type="Pfam" id="PF03061">
    <property type="entry name" value="4HBT"/>
    <property type="match status" value="1"/>
</dbReference>
<dbReference type="Proteomes" id="UP000092574">
    <property type="component" value="Chromosome"/>
</dbReference>
<accession>A0A1C7I9H3</accession>
<dbReference type="PANTHER" id="PTHR21660">
    <property type="entry name" value="THIOESTERASE SUPERFAMILY MEMBER-RELATED"/>
    <property type="match status" value="1"/>
</dbReference>
<evidence type="ECO:0000313" key="4">
    <source>
        <dbReference type="EMBL" id="ANU76307.1"/>
    </source>
</evidence>
<evidence type="ECO:0000256" key="2">
    <source>
        <dbReference type="ARBA" id="ARBA00022801"/>
    </source>
</evidence>
<dbReference type="Gene3D" id="3.10.129.10">
    <property type="entry name" value="Hotdog Thioesterase"/>
    <property type="match status" value="1"/>
</dbReference>
<evidence type="ECO:0000313" key="5">
    <source>
        <dbReference type="Proteomes" id="UP000092574"/>
    </source>
</evidence>
<dbReference type="KEGG" id="byl:A4V09_11330"/>
<keyword evidence="5" id="KW-1185">Reference proteome</keyword>
<dbReference type="InterPro" id="IPR029069">
    <property type="entry name" value="HotDog_dom_sf"/>
</dbReference>
<dbReference type="NCBIfam" id="TIGR00369">
    <property type="entry name" value="unchar_dom_1"/>
    <property type="match status" value="1"/>
</dbReference>
<dbReference type="AlphaFoldDB" id="A0A1C7I9H3"/>
<gene>
    <name evidence="4" type="ORF">A4V09_11330</name>
</gene>
<evidence type="ECO:0000259" key="3">
    <source>
        <dbReference type="Pfam" id="PF03061"/>
    </source>
</evidence>
<dbReference type="PANTHER" id="PTHR21660:SF1">
    <property type="entry name" value="ACYL-COENZYME A THIOESTERASE 13"/>
    <property type="match status" value="1"/>
</dbReference>
<sequence length="148" mass="16520">MEDNDSKKKDVIIKNSALSNVPLYKMLKPEIVKWEEDKITVKFIIYPWELNHMSTLHGGVIATVLDLVCGLLTSYLTNSSAIPTINLNINFLTSAVVNEELYVEANADKVGKTIVNLSAKAYIRKNTNNSEIKKIATATATFYIVNKN</sequence>